<reference evidence="2 3" key="1">
    <citation type="submission" date="2024-08" db="EMBL/GenBank/DDBJ databases">
        <title>Genome mining of Saccharopolyspora cebuensis PGLac3 from Nigerian medicinal plant.</title>
        <authorList>
            <person name="Ezeobiora C.E."/>
            <person name="Igbokwe N.H."/>
            <person name="Amin D.H."/>
            <person name="Mendie U.E."/>
        </authorList>
    </citation>
    <scope>NUCLEOTIDE SEQUENCE [LARGE SCALE GENOMIC DNA]</scope>
    <source>
        <strain evidence="2 3">PGLac3</strain>
    </source>
</reference>
<keyword evidence="1" id="KW-0812">Transmembrane</keyword>
<keyword evidence="1" id="KW-1133">Transmembrane helix</keyword>
<dbReference type="Proteomes" id="UP001564626">
    <property type="component" value="Unassembled WGS sequence"/>
</dbReference>
<dbReference type="RefSeq" id="WP_345365518.1">
    <property type="nucleotide sequence ID" value="NZ_BAABII010000016.1"/>
</dbReference>
<dbReference type="Pfam" id="PF16481">
    <property type="entry name" value="DUF5058"/>
    <property type="match status" value="1"/>
</dbReference>
<evidence type="ECO:0000256" key="1">
    <source>
        <dbReference type="SAM" id="Phobius"/>
    </source>
</evidence>
<evidence type="ECO:0000313" key="3">
    <source>
        <dbReference type="Proteomes" id="UP001564626"/>
    </source>
</evidence>
<keyword evidence="3" id="KW-1185">Reference proteome</keyword>
<comment type="caution">
    <text evidence="2">The sequence shown here is derived from an EMBL/GenBank/DDBJ whole genome shotgun (WGS) entry which is preliminary data.</text>
</comment>
<feature type="transmembrane region" description="Helical" evidence="1">
    <location>
        <begin position="119"/>
        <end position="142"/>
    </location>
</feature>
<protein>
    <submittedName>
        <fullName evidence="2">DUF5058 family protein</fullName>
    </submittedName>
</protein>
<feature type="transmembrane region" description="Helical" evidence="1">
    <location>
        <begin position="52"/>
        <end position="77"/>
    </location>
</feature>
<sequence>MDLPPVAQSPVLWTAAIGVFVVIVVQSVLYWRAAVRAAPEAGMSRAELVRALRTGAVTAIGPSLAVVFVAVGLLAVFGTPAVLTRIGLIGSAAFETAAAQTAADAAGIELGGAGYDDRAFALVLFTMSIGGAAWMVSTLVLTPLLRRADHRIRALNPVVMTIVPSAAMTAAFSYLGLAETLKSGVHLITFVVGALTMVLLQVAAARWRQRWLKEWSLGVAMAVALGAAAVAL</sequence>
<feature type="transmembrane region" description="Helical" evidence="1">
    <location>
        <begin position="154"/>
        <end position="177"/>
    </location>
</feature>
<gene>
    <name evidence="2" type="ORF">AB8O55_12390</name>
</gene>
<name>A0ABV4CL93_9PSEU</name>
<accession>A0ABV4CL93</accession>
<proteinExistence type="predicted"/>
<dbReference type="InterPro" id="IPR032479">
    <property type="entry name" value="DUF5058"/>
</dbReference>
<keyword evidence="1" id="KW-0472">Membrane</keyword>
<dbReference type="EMBL" id="JBGEHV010000019">
    <property type="protein sequence ID" value="MEY8040194.1"/>
    <property type="molecule type" value="Genomic_DNA"/>
</dbReference>
<feature type="transmembrane region" description="Helical" evidence="1">
    <location>
        <begin position="12"/>
        <end position="31"/>
    </location>
</feature>
<feature type="transmembrane region" description="Helical" evidence="1">
    <location>
        <begin position="215"/>
        <end position="231"/>
    </location>
</feature>
<organism evidence="2 3">
    <name type="scientific">Saccharopolyspora cebuensis</name>
    <dbReference type="NCBI Taxonomy" id="418759"/>
    <lineage>
        <taxon>Bacteria</taxon>
        <taxon>Bacillati</taxon>
        <taxon>Actinomycetota</taxon>
        <taxon>Actinomycetes</taxon>
        <taxon>Pseudonocardiales</taxon>
        <taxon>Pseudonocardiaceae</taxon>
        <taxon>Saccharopolyspora</taxon>
    </lineage>
</organism>
<evidence type="ECO:0000313" key="2">
    <source>
        <dbReference type="EMBL" id="MEY8040194.1"/>
    </source>
</evidence>
<feature type="transmembrane region" description="Helical" evidence="1">
    <location>
        <begin position="183"/>
        <end position="203"/>
    </location>
</feature>